<name>A0AAU9ITD7_9CILI</name>
<feature type="coiled-coil region" evidence="1">
    <location>
        <begin position="467"/>
        <end position="564"/>
    </location>
</feature>
<feature type="region of interest" description="Disordered" evidence="2">
    <location>
        <begin position="251"/>
        <end position="294"/>
    </location>
</feature>
<protein>
    <submittedName>
        <fullName evidence="3">Uncharacterized protein</fullName>
    </submittedName>
</protein>
<feature type="compositionally biased region" description="Polar residues" evidence="2">
    <location>
        <begin position="282"/>
        <end position="293"/>
    </location>
</feature>
<dbReference type="SUPFAM" id="SSF48452">
    <property type="entry name" value="TPR-like"/>
    <property type="match status" value="1"/>
</dbReference>
<evidence type="ECO:0000313" key="4">
    <source>
        <dbReference type="Proteomes" id="UP001162131"/>
    </source>
</evidence>
<evidence type="ECO:0000256" key="1">
    <source>
        <dbReference type="SAM" id="Coils"/>
    </source>
</evidence>
<sequence length="662" mass="76357">MEPKKSKTLKSTRPISAGKNTMEVIAPRQSTTESQRSRKTPTRKLERVSSGSTSPSTSLTDFSSIRPSTLDSTERSRLELLATNPLKSSTSIKELSQRSQELQEMLREKEEQMKQIQSIVSQMQEKSELFEEEESYEQVMDAWRDINDEGREKARQKRIKEIEDFTESLKNQRDEEGNKIVEFPEDYEEILQTATDHAVLAKEANQEEENVNWIQVYQAKHAKEKEDTKYRQKMERIKQLDLVIAEKEKQLRDIRSRDSESDRRSVDSKESVFITRPGAKSQAHSVSSISTRAQPKDKILKNIEAASNYKGHYSLIDRLGNSDKTKLDRLLQEADSKAIQEYTGIISNDTSKRLEEIDAALRNMVPQSDWESRSISNGASSSEISSKKSSTASKKSKAKPAEPAILEEQERRNDYQRIKEINKSLAELNMRPQRALTEEELQSLVLDATLSIESSNREIQKAILYDNSSMMDEAKEIIKKLENLESLDVGQLNNLLGDAENAVEKYEKAVELQEKVIENEPQFVKARQTLEQFMKECDEKKVELEDALEKLNKMDSQIQKELRACQDSEELEKLAENEKIYIPEDKQLSVEEIDQEIEAKVMNNYNQPQSSFSDLADINPENYPTLYYMYERVLQEPDGDKLINQVTNNDEFRNNEEKNDEE</sequence>
<dbReference type="Proteomes" id="UP001162131">
    <property type="component" value="Unassembled WGS sequence"/>
</dbReference>
<dbReference type="InterPro" id="IPR011990">
    <property type="entry name" value="TPR-like_helical_dom_sf"/>
</dbReference>
<proteinExistence type="predicted"/>
<evidence type="ECO:0000313" key="3">
    <source>
        <dbReference type="EMBL" id="CAG9317764.1"/>
    </source>
</evidence>
<feature type="compositionally biased region" description="Basic and acidic residues" evidence="2">
    <location>
        <begin position="251"/>
        <end position="270"/>
    </location>
</feature>
<reference evidence="3" key="1">
    <citation type="submission" date="2021-09" db="EMBL/GenBank/DDBJ databases">
        <authorList>
            <consortium name="AG Swart"/>
            <person name="Singh M."/>
            <person name="Singh A."/>
            <person name="Seah K."/>
            <person name="Emmerich C."/>
        </authorList>
    </citation>
    <scope>NUCLEOTIDE SEQUENCE</scope>
    <source>
        <strain evidence="3">ATCC30299</strain>
    </source>
</reference>
<comment type="caution">
    <text evidence="3">The sequence shown here is derived from an EMBL/GenBank/DDBJ whole genome shotgun (WGS) entry which is preliminary data.</text>
</comment>
<feature type="compositionally biased region" description="Basic residues" evidence="2">
    <location>
        <begin position="1"/>
        <end position="10"/>
    </location>
</feature>
<feature type="region of interest" description="Disordered" evidence="2">
    <location>
        <begin position="1"/>
        <end position="76"/>
    </location>
</feature>
<keyword evidence="1" id="KW-0175">Coiled coil</keyword>
<dbReference type="AlphaFoldDB" id="A0AAU9ITD7"/>
<keyword evidence="4" id="KW-1185">Reference proteome</keyword>
<gene>
    <name evidence="3" type="ORF">BSTOLATCC_MIC19006</name>
</gene>
<feature type="compositionally biased region" description="Polar residues" evidence="2">
    <location>
        <begin position="61"/>
        <end position="71"/>
    </location>
</feature>
<organism evidence="3 4">
    <name type="scientific">Blepharisma stoltei</name>
    <dbReference type="NCBI Taxonomy" id="1481888"/>
    <lineage>
        <taxon>Eukaryota</taxon>
        <taxon>Sar</taxon>
        <taxon>Alveolata</taxon>
        <taxon>Ciliophora</taxon>
        <taxon>Postciliodesmatophora</taxon>
        <taxon>Heterotrichea</taxon>
        <taxon>Heterotrichida</taxon>
        <taxon>Blepharismidae</taxon>
        <taxon>Blepharisma</taxon>
    </lineage>
</organism>
<dbReference type="EMBL" id="CAJZBQ010000018">
    <property type="protein sequence ID" value="CAG9317764.1"/>
    <property type="molecule type" value="Genomic_DNA"/>
</dbReference>
<feature type="compositionally biased region" description="Low complexity" evidence="2">
    <location>
        <begin position="49"/>
        <end position="60"/>
    </location>
</feature>
<feature type="coiled-coil region" evidence="1">
    <location>
        <begin position="92"/>
        <end position="133"/>
    </location>
</feature>
<evidence type="ECO:0000256" key="2">
    <source>
        <dbReference type="SAM" id="MobiDB-lite"/>
    </source>
</evidence>
<accession>A0AAU9ITD7</accession>
<feature type="region of interest" description="Disordered" evidence="2">
    <location>
        <begin position="366"/>
        <end position="411"/>
    </location>
</feature>
<feature type="compositionally biased region" description="Low complexity" evidence="2">
    <location>
        <begin position="373"/>
        <end position="393"/>
    </location>
</feature>